<feature type="domain" description="Glycosyl transferase family 1" evidence="1">
    <location>
        <begin position="195"/>
        <end position="349"/>
    </location>
</feature>
<reference evidence="3 4" key="1">
    <citation type="submission" date="2019-04" db="EMBL/GenBank/DDBJ databases">
        <title>Draft genome sequence of Robertkochia marina CC-AMO-30D.</title>
        <authorList>
            <person name="Hameed A."/>
            <person name="Lin S.-Y."/>
            <person name="Shahina M."/>
            <person name="Lai W.-A."/>
            <person name="Young C.-C."/>
        </authorList>
    </citation>
    <scope>NUCLEOTIDE SEQUENCE [LARGE SCALE GENOMIC DNA]</scope>
    <source>
        <strain evidence="3 4">CC-AMO-30D</strain>
    </source>
</reference>
<protein>
    <submittedName>
        <fullName evidence="3">Glycosyltransferase family 1 protein</fullName>
    </submittedName>
</protein>
<dbReference type="AlphaFoldDB" id="A0A4S3LYR8"/>
<dbReference type="OrthoDB" id="9790710at2"/>
<proteinExistence type="predicted"/>
<gene>
    <name evidence="3" type="ORF">E7Z59_13395</name>
</gene>
<dbReference type="RefSeq" id="WP_136336837.1">
    <property type="nucleotide sequence ID" value="NZ_QXMP01000011.1"/>
</dbReference>
<feature type="domain" description="Glycosyltransferase subfamily 4-like N-terminal" evidence="2">
    <location>
        <begin position="51"/>
        <end position="175"/>
    </location>
</feature>
<dbReference type="Pfam" id="PF13579">
    <property type="entry name" value="Glyco_trans_4_4"/>
    <property type="match status" value="1"/>
</dbReference>
<dbReference type="InterPro" id="IPR028098">
    <property type="entry name" value="Glyco_trans_4-like_N"/>
</dbReference>
<evidence type="ECO:0000313" key="3">
    <source>
        <dbReference type="EMBL" id="THD66768.1"/>
    </source>
</evidence>
<dbReference type="Pfam" id="PF00534">
    <property type="entry name" value="Glycos_transf_1"/>
    <property type="match status" value="1"/>
</dbReference>
<keyword evidence="4" id="KW-1185">Reference proteome</keyword>
<accession>A0A4S3LYR8</accession>
<dbReference type="GO" id="GO:0016757">
    <property type="term" value="F:glycosyltransferase activity"/>
    <property type="evidence" value="ECO:0007669"/>
    <property type="project" value="InterPro"/>
</dbReference>
<dbReference type="Gene3D" id="3.40.50.2000">
    <property type="entry name" value="Glycogen Phosphorylase B"/>
    <property type="match status" value="2"/>
</dbReference>
<evidence type="ECO:0000313" key="4">
    <source>
        <dbReference type="Proteomes" id="UP000305939"/>
    </source>
</evidence>
<dbReference type="Proteomes" id="UP000305939">
    <property type="component" value="Unassembled WGS sequence"/>
</dbReference>
<keyword evidence="3" id="KW-0808">Transferase</keyword>
<name>A0A4S3LYR8_9FLAO</name>
<evidence type="ECO:0000259" key="2">
    <source>
        <dbReference type="Pfam" id="PF13579"/>
    </source>
</evidence>
<evidence type="ECO:0000259" key="1">
    <source>
        <dbReference type="Pfam" id="PF00534"/>
    </source>
</evidence>
<dbReference type="SUPFAM" id="SSF53756">
    <property type="entry name" value="UDP-Glycosyltransferase/glycogen phosphorylase"/>
    <property type="match status" value="1"/>
</dbReference>
<sequence>MSVFKLIRVTTIPISLGSLLKGQLGYMQNHFEVLGISSKEDQYVSLEEYGRSENIRVIPVEMTRSITPYKDLKALYHLFKIFKQEQPDIVHSHTPKAGTLAMLAAKLAGVPHRLHTIAGLPLLESRGAKRKLLNLVERITYRCATKIYPNSNGLKEIVLREGFTHEKKLKVIGNGSSNGIDVEYFDPSLFNEVSRKALKDKLGIPQNNFVFIFSGRYVKDKGVNELVNAFVSIHKNYRETSLLLIGCFEEDLDPLLPETVAAIKNHPAIYDTGWHREFRPYFTIADALLFPSYREGFPNTVMQAGAMGIYSIVSNINGCNEIIIDGQNGRIIPPKDTVALKNAMLEALSTLRPSEGYNSYYRQLIIQRYSRPYIWEALLNEYQTLLGKKTQHPSKEKEKAYV</sequence>
<dbReference type="EMBL" id="SSMC01000003">
    <property type="protein sequence ID" value="THD66768.1"/>
    <property type="molecule type" value="Genomic_DNA"/>
</dbReference>
<comment type="caution">
    <text evidence="3">The sequence shown here is derived from an EMBL/GenBank/DDBJ whole genome shotgun (WGS) entry which is preliminary data.</text>
</comment>
<organism evidence="3 4">
    <name type="scientific">Robertkochia marina</name>
    <dbReference type="NCBI Taxonomy" id="1227945"/>
    <lineage>
        <taxon>Bacteria</taxon>
        <taxon>Pseudomonadati</taxon>
        <taxon>Bacteroidota</taxon>
        <taxon>Flavobacteriia</taxon>
        <taxon>Flavobacteriales</taxon>
        <taxon>Flavobacteriaceae</taxon>
        <taxon>Robertkochia</taxon>
    </lineage>
</organism>
<dbReference type="PANTHER" id="PTHR12526">
    <property type="entry name" value="GLYCOSYLTRANSFERASE"/>
    <property type="match status" value="1"/>
</dbReference>
<dbReference type="CDD" id="cd03808">
    <property type="entry name" value="GT4_CapM-like"/>
    <property type="match status" value="1"/>
</dbReference>
<dbReference type="InterPro" id="IPR001296">
    <property type="entry name" value="Glyco_trans_1"/>
</dbReference>